<keyword evidence="3" id="KW-1185">Reference proteome</keyword>
<organism evidence="2 3">
    <name type="scientific">Alicyclobacillus tolerans</name>
    <dbReference type="NCBI Taxonomy" id="90970"/>
    <lineage>
        <taxon>Bacteria</taxon>
        <taxon>Bacillati</taxon>
        <taxon>Bacillota</taxon>
        <taxon>Bacilli</taxon>
        <taxon>Bacillales</taxon>
        <taxon>Alicyclobacillaceae</taxon>
        <taxon>Alicyclobacillus</taxon>
    </lineage>
</organism>
<evidence type="ECO:0000256" key="1">
    <source>
        <dbReference type="SAM" id="MobiDB-lite"/>
    </source>
</evidence>
<dbReference type="STRING" id="1830138.SAMN05443507_11652"/>
<protein>
    <submittedName>
        <fullName evidence="2">Uncharacterized protein</fullName>
    </submittedName>
</protein>
<accession>A0A1M6TE89</accession>
<reference evidence="3" key="1">
    <citation type="submission" date="2016-11" db="EMBL/GenBank/DDBJ databases">
        <authorList>
            <person name="Varghese N."/>
            <person name="Submissions S."/>
        </authorList>
    </citation>
    <scope>NUCLEOTIDE SEQUENCE [LARGE SCALE GENOMIC DNA]</scope>
    <source>
        <strain evidence="3">USBA-503</strain>
    </source>
</reference>
<proteinExistence type="predicted"/>
<evidence type="ECO:0000313" key="3">
    <source>
        <dbReference type="Proteomes" id="UP000184016"/>
    </source>
</evidence>
<sequence>MSTQPAPLLPQGVSEATPTKGALAAFKPLLLKGAVGLACLATFAGGFAYGGGQVKDAAQKNLITLVHQLDGTTGQIVNRSADLKSRVGLVDQRLSLLPTQVEILQEQTNTGQQLSAALNTQQQLTQHGVQLMQQILSKERTNDQLTEHLSLASGSMIGTLTQNANSLQQLLGALQTATNGSAELNQQLNTLLAALQQSLTEFRLFGQLHTLLSQLPNLLQKSPLGGVTAPVSKALGGTVSSLGNATSSLGQSLASTGGLGKGAGGLLSSLGKGMSSLNNNSQNSSPSGASSQENQTTGSSASSSSSTGSGLSGLLSGLLG</sequence>
<dbReference type="RefSeq" id="WP_072874464.1">
    <property type="nucleotide sequence ID" value="NZ_FRAF01000016.1"/>
</dbReference>
<dbReference type="AlphaFoldDB" id="A0A1M6TE89"/>
<dbReference type="OrthoDB" id="2989874at2"/>
<dbReference type="EMBL" id="FRAF01000016">
    <property type="protein sequence ID" value="SHK55352.1"/>
    <property type="molecule type" value="Genomic_DNA"/>
</dbReference>
<gene>
    <name evidence="2" type="ORF">SAMN05443507_11652</name>
</gene>
<feature type="region of interest" description="Disordered" evidence="1">
    <location>
        <begin position="271"/>
        <end position="320"/>
    </location>
</feature>
<dbReference type="Proteomes" id="UP000184016">
    <property type="component" value="Unassembled WGS sequence"/>
</dbReference>
<evidence type="ECO:0000313" key="2">
    <source>
        <dbReference type="EMBL" id="SHK55352.1"/>
    </source>
</evidence>
<name>A0A1M6TE89_9BACL</name>